<proteinExistence type="predicted"/>
<evidence type="ECO:0000313" key="2">
    <source>
        <dbReference type="EMBL" id="GAA4484869.1"/>
    </source>
</evidence>
<keyword evidence="2" id="KW-0378">Hydrolase</keyword>
<feature type="chain" id="PRO_5045038793" evidence="1">
    <location>
        <begin position="38"/>
        <end position="432"/>
    </location>
</feature>
<dbReference type="Gene3D" id="3.40.50.1820">
    <property type="entry name" value="alpha/beta hydrolase"/>
    <property type="match status" value="1"/>
</dbReference>
<protein>
    <submittedName>
        <fullName evidence="2">Alpha/beta fold hydrolase</fullName>
    </submittedName>
</protein>
<dbReference type="Gene3D" id="1.10.260.130">
    <property type="match status" value="1"/>
</dbReference>
<feature type="signal peptide" evidence="1">
    <location>
        <begin position="1"/>
        <end position="37"/>
    </location>
</feature>
<dbReference type="Pfam" id="PF03583">
    <property type="entry name" value="LIP"/>
    <property type="match status" value="1"/>
</dbReference>
<dbReference type="EMBL" id="BAABFB010000059">
    <property type="protein sequence ID" value="GAA4484869.1"/>
    <property type="molecule type" value="Genomic_DNA"/>
</dbReference>
<dbReference type="InterPro" id="IPR029058">
    <property type="entry name" value="AB_hydrolase_fold"/>
</dbReference>
<keyword evidence="1" id="KW-0732">Signal</keyword>
<organism evidence="2 3">
    <name type="scientific">Rhodococcus olei</name>
    <dbReference type="NCBI Taxonomy" id="2161675"/>
    <lineage>
        <taxon>Bacteria</taxon>
        <taxon>Bacillati</taxon>
        <taxon>Actinomycetota</taxon>
        <taxon>Actinomycetes</taxon>
        <taxon>Mycobacteriales</taxon>
        <taxon>Nocardiaceae</taxon>
        <taxon>Rhodococcus</taxon>
    </lineage>
</organism>
<name>A0ABP8PBS7_9NOCA</name>
<evidence type="ECO:0000256" key="1">
    <source>
        <dbReference type="SAM" id="SignalP"/>
    </source>
</evidence>
<dbReference type="Proteomes" id="UP001501183">
    <property type="component" value="Unassembled WGS sequence"/>
</dbReference>
<dbReference type="GO" id="GO:0016787">
    <property type="term" value="F:hydrolase activity"/>
    <property type="evidence" value="ECO:0007669"/>
    <property type="project" value="UniProtKB-KW"/>
</dbReference>
<dbReference type="PANTHER" id="PTHR34853">
    <property type="match status" value="1"/>
</dbReference>
<evidence type="ECO:0000313" key="3">
    <source>
        <dbReference type="Proteomes" id="UP001501183"/>
    </source>
</evidence>
<dbReference type="SUPFAM" id="SSF53474">
    <property type="entry name" value="alpha/beta-Hydrolases"/>
    <property type="match status" value="1"/>
</dbReference>
<comment type="caution">
    <text evidence="2">The sequence shown here is derived from an EMBL/GenBank/DDBJ whole genome shotgun (WGS) entry which is preliminary data.</text>
</comment>
<dbReference type="PANTHER" id="PTHR34853:SF1">
    <property type="entry name" value="LIPASE 5"/>
    <property type="match status" value="1"/>
</dbReference>
<sequence length="432" mass="44786">MKTDVRTTAQTRMAKRVAVAAAAAVGIATAATAQASAAPDFYATPESLPSAPGELVRSEPAALAVRVPGTAGGFPADATRIMYRTADANDVPIAVTGTYLDPQVPWTGAGERPLVSLAVGTHGQGDQCAPSKQFERLVTIDGHLAPMLEYEAIAVNTLLLRGIAVVVTDYEGLGTAGIHTYVNRVSEAHAVVDAARAAQSLPDTAITRNGPVGFWGYSQGGGAAAAAAELAPTYAPELDVKGTYAGAPPADLTATLREIDGSALTGAVGYAINSLVQAYPQLRPTIDAEVNDRGREMLARVAEQCVAETAAAFGFQRTSDHTRTGEPLAVVLDRLPLAKDLLDRQRIGRLTPSAPVLVQSGIHDDIVPFGQARQLAADWCSRGATVQFSENALPELGPGLAVNHAAPLLLGLPEAAQFLTDRFNGVPTGGNC</sequence>
<gene>
    <name evidence="2" type="ORF">GCM10023094_38950</name>
</gene>
<accession>A0ABP8PBS7</accession>
<reference evidence="3" key="1">
    <citation type="journal article" date="2019" name="Int. J. Syst. Evol. Microbiol.">
        <title>The Global Catalogue of Microorganisms (GCM) 10K type strain sequencing project: providing services to taxonomists for standard genome sequencing and annotation.</title>
        <authorList>
            <consortium name="The Broad Institute Genomics Platform"/>
            <consortium name="The Broad Institute Genome Sequencing Center for Infectious Disease"/>
            <person name="Wu L."/>
            <person name="Ma J."/>
        </authorList>
    </citation>
    <scope>NUCLEOTIDE SEQUENCE [LARGE SCALE GENOMIC DNA]</scope>
    <source>
        <strain evidence="3">JCM 32206</strain>
    </source>
</reference>
<dbReference type="PIRSF" id="PIRSF029171">
    <property type="entry name" value="Esterase_LipA"/>
    <property type="match status" value="1"/>
</dbReference>
<keyword evidence="3" id="KW-1185">Reference proteome</keyword>
<dbReference type="InterPro" id="IPR005152">
    <property type="entry name" value="Lipase_secreted"/>
</dbReference>